<dbReference type="SMART" id="SM00317">
    <property type="entry name" value="SET"/>
    <property type="match status" value="1"/>
</dbReference>
<keyword evidence="4" id="KW-1185">Reference proteome</keyword>
<feature type="compositionally biased region" description="Polar residues" evidence="1">
    <location>
        <begin position="12"/>
        <end position="21"/>
    </location>
</feature>
<dbReference type="GeneID" id="9038564"/>
<dbReference type="InterPro" id="IPR011990">
    <property type="entry name" value="TPR-like_helical_dom_sf"/>
</dbReference>
<dbReference type="Gene3D" id="2.170.270.10">
    <property type="entry name" value="SET domain"/>
    <property type="match status" value="1"/>
</dbReference>
<dbReference type="Pfam" id="PF00856">
    <property type="entry name" value="SET"/>
    <property type="match status" value="1"/>
</dbReference>
<dbReference type="RefSeq" id="XP_002778734.1">
    <property type="nucleotide sequence ID" value="XM_002778688.1"/>
</dbReference>
<dbReference type="OrthoDB" id="194358at2759"/>
<proteinExistence type="predicted"/>
<dbReference type="InterPro" id="IPR001214">
    <property type="entry name" value="SET_dom"/>
</dbReference>
<feature type="domain" description="SET" evidence="2">
    <location>
        <begin position="88"/>
        <end position="285"/>
    </location>
</feature>
<gene>
    <name evidence="3" type="ORF">Pmar_PMAR005864</name>
</gene>
<feature type="compositionally biased region" description="Polar residues" evidence="1">
    <location>
        <begin position="59"/>
        <end position="73"/>
    </location>
</feature>
<name>C5KYF2_PERM5</name>
<feature type="region of interest" description="Disordered" evidence="1">
    <location>
        <begin position="562"/>
        <end position="586"/>
    </location>
</feature>
<protein>
    <recommendedName>
        <fullName evidence="2">SET domain-containing protein</fullName>
    </recommendedName>
</protein>
<dbReference type="Proteomes" id="UP000007800">
    <property type="component" value="Unassembled WGS sequence"/>
</dbReference>
<dbReference type="FunCoup" id="C5KYF2">
    <property type="interactions" value="4"/>
</dbReference>
<dbReference type="Gene3D" id="1.25.40.10">
    <property type="entry name" value="Tetratricopeptide repeat domain"/>
    <property type="match status" value="1"/>
</dbReference>
<dbReference type="EMBL" id="GG677382">
    <property type="protein sequence ID" value="EER10529.1"/>
    <property type="molecule type" value="Genomic_DNA"/>
</dbReference>
<dbReference type="InterPro" id="IPR050869">
    <property type="entry name" value="H3K4_H4K5_MeTrfase"/>
</dbReference>
<dbReference type="SUPFAM" id="SSF82199">
    <property type="entry name" value="SET domain"/>
    <property type="match status" value="1"/>
</dbReference>
<evidence type="ECO:0000313" key="3">
    <source>
        <dbReference type="EMBL" id="EER10529.1"/>
    </source>
</evidence>
<reference evidence="3 4" key="1">
    <citation type="submission" date="2008-07" db="EMBL/GenBank/DDBJ databases">
        <authorList>
            <person name="El-Sayed N."/>
            <person name="Caler E."/>
            <person name="Inman J."/>
            <person name="Amedeo P."/>
            <person name="Hass B."/>
            <person name="Wortman J."/>
        </authorList>
    </citation>
    <scope>NUCLEOTIDE SEQUENCE [LARGE SCALE GENOMIC DNA]</scope>
    <source>
        <strain evidence="4">ATCC 50983 / TXsc</strain>
    </source>
</reference>
<evidence type="ECO:0000259" key="2">
    <source>
        <dbReference type="PROSITE" id="PS50280"/>
    </source>
</evidence>
<dbReference type="CDD" id="cd20071">
    <property type="entry name" value="SET_SMYD"/>
    <property type="match status" value="1"/>
</dbReference>
<organism evidence="4">
    <name type="scientific">Perkinsus marinus (strain ATCC 50983 / TXsc)</name>
    <dbReference type="NCBI Taxonomy" id="423536"/>
    <lineage>
        <taxon>Eukaryota</taxon>
        <taxon>Sar</taxon>
        <taxon>Alveolata</taxon>
        <taxon>Perkinsozoa</taxon>
        <taxon>Perkinsea</taxon>
        <taxon>Perkinsida</taxon>
        <taxon>Perkinsidae</taxon>
        <taxon>Perkinsus</taxon>
    </lineage>
</organism>
<evidence type="ECO:0000256" key="1">
    <source>
        <dbReference type="SAM" id="MobiDB-lite"/>
    </source>
</evidence>
<evidence type="ECO:0000313" key="4">
    <source>
        <dbReference type="Proteomes" id="UP000007800"/>
    </source>
</evidence>
<dbReference type="InterPro" id="IPR046341">
    <property type="entry name" value="SET_dom_sf"/>
</dbReference>
<dbReference type="PANTHER" id="PTHR12197:SF292">
    <property type="entry name" value="SET DOMAIN-CONTAINING PROTEIN"/>
    <property type="match status" value="1"/>
</dbReference>
<dbReference type="PROSITE" id="PS50280">
    <property type="entry name" value="SET"/>
    <property type="match status" value="1"/>
</dbReference>
<feature type="region of interest" description="Disordered" evidence="1">
    <location>
        <begin position="1"/>
        <end position="78"/>
    </location>
</feature>
<dbReference type="PANTHER" id="PTHR12197">
    <property type="entry name" value="HISTONE-LYSINE N-METHYLTRANSFERASE SMYD"/>
    <property type="match status" value="1"/>
</dbReference>
<sequence>MPVMAPHPLDTLTDSYSTVASPSCPEEPPRLETDPTPPVDPTTVPDPSDDGAADEENHPSTTAVAVHASSDSTEPVCGEDWSDARIAARVEVKYTSEKGRCMFSHVDGDLMHPGDIVFAESPLQIVTPDTCPVLYEWLKLEEADLSLELPIVWHMAALSSLLFLNEDKLARCYDKWTPPIDAPTNESHGCGSLLSWMLVTMYISCSHGGTHPHTHTRCCSYLPMHRFNSFGHHTVADGLIMYDKISMLSHSCEATCCWHYGPEDSFVLRARVPIQPGDELTISYIGDEELFKSTNVRRQRLQGWLFTCHCHRCDEPVDYARGLRCIQCHAGVVYPYTEWKGRHRWCTSPCTFCRTQLDESDMEEMETLEQQYEERLAVTDPNDEADIQLVYGEGMKVFSRGCHWILHQMDVWLATLCKDGSDWLGASAHQTDKAEYLSRVTPLANYAYAWCFEEIADTYLNLIAASTSSSLITKAVCNQLLMLYERSFYMLTILCGSDHTFTQSALSKWSNVRNIMLSIDSELSPTTTTEVAAESGTDTMVGRQLSDDIDIADDDGVVGACSPLTPSDHQQATTGMPEQQSDHHPI</sequence>
<dbReference type="InParanoid" id="C5KYF2"/>
<accession>C5KYF2</accession>
<dbReference type="AlphaFoldDB" id="C5KYF2"/>
<feature type="compositionally biased region" description="Polar residues" evidence="1">
    <location>
        <begin position="564"/>
        <end position="579"/>
    </location>
</feature>
<dbReference type="OMA" id="ASNDECK"/>